<dbReference type="InterPro" id="IPR050458">
    <property type="entry name" value="LolB"/>
</dbReference>
<dbReference type="AlphaFoldDB" id="A0A841HZX1"/>
<evidence type="ECO:0000259" key="1">
    <source>
        <dbReference type="PROSITE" id="PS51977"/>
    </source>
</evidence>
<sequence length="473" mass="52338">MERHYLEYSDPNGSEHKFYEVTLEGSELTVRYGRIGTEGQKQVKTFADAAKARAEAARKLSEKRRKGYEDAVEGVRTKRAVTRRVVQETATTKARVAPVLWRFGSTSSAFGIFVDDQRAWVGNQNGEVYALSLEGETELKFQLPEGVKCLVRDDRWIFAGCDDGNVYDLSGKLPFKAYEVDERVSLYWLDIAGGLLGVSDSDGNVYAFDAESDEQWGNVDQGAAAGWMVRVDERGVYHGHSRGVAMYDRVSGMQLWSCPTRGSVLFGWQEQDDVYAATSANLVQRFSKAGEHRQDYRCDAAIFSCATSPGGEYVFAGDSSAALYCFARDGRRLWKLGSGLGSALSMQYHGARLYVVTTRGYLAAIDASEAAIAAAEQGSVPQVRDVKLQAAVTARTPQASLEITRDASEGILLECILESGKLRVQPRTPGYHADWNVQFPRDLREAGARYVVDALHEINGFYRVSGDIRRLEA</sequence>
<dbReference type="PANTHER" id="PTHR30634">
    <property type="entry name" value="OUTER MEMBRANE LOLAB LIPOPROTEIN INSERTION APPARATUS"/>
    <property type="match status" value="1"/>
</dbReference>
<protein>
    <submittedName>
        <fullName evidence="2">Outer membrane protein assembly factor BamB</fullName>
    </submittedName>
</protein>
<dbReference type="SMART" id="SM00773">
    <property type="entry name" value="WGR"/>
    <property type="match status" value="1"/>
</dbReference>
<dbReference type="RefSeq" id="WP_183987694.1">
    <property type="nucleotide sequence ID" value="NZ_JACHHG010000008.1"/>
</dbReference>
<dbReference type="InterPro" id="IPR002372">
    <property type="entry name" value="PQQ_rpt_dom"/>
</dbReference>
<reference evidence="2 3" key="1">
    <citation type="submission" date="2020-08" db="EMBL/GenBank/DDBJ databases">
        <title>Genomic Encyclopedia of Type Strains, Phase IV (KMG-IV): sequencing the most valuable type-strain genomes for metagenomic binning, comparative biology and taxonomic classification.</title>
        <authorList>
            <person name="Goeker M."/>
        </authorList>
    </citation>
    <scope>NUCLEOTIDE SEQUENCE [LARGE SCALE GENOMIC DNA]</scope>
    <source>
        <strain evidence="2 3">DSM 21458</strain>
    </source>
</reference>
<comment type="caution">
    <text evidence="2">The sequence shown here is derived from an EMBL/GenBank/DDBJ whole genome shotgun (WGS) entry which is preliminary data.</text>
</comment>
<dbReference type="InterPro" id="IPR008893">
    <property type="entry name" value="WGR_domain"/>
</dbReference>
<dbReference type="InterPro" id="IPR011047">
    <property type="entry name" value="Quinoprotein_ADH-like_sf"/>
</dbReference>
<feature type="domain" description="WGR" evidence="1">
    <location>
        <begin position="1"/>
        <end position="81"/>
    </location>
</feature>
<dbReference type="Pfam" id="PF05406">
    <property type="entry name" value="WGR"/>
    <property type="match status" value="1"/>
</dbReference>
<dbReference type="CDD" id="cd07996">
    <property type="entry name" value="WGR_MMR_like"/>
    <property type="match status" value="1"/>
</dbReference>
<dbReference type="EMBL" id="JACHHG010000008">
    <property type="protein sequence ID" value="MBB6098947.1"/>
    <property type="molecule type" value="Genomic_DNA"/>
</dbReference>
<dbReference type="Pfam" id="PF13360">
    <property type="entry name" value="PQQ_2"/>
    <property type="match status" value="1"/>
</dbReference>
<dbReference type="InterPro" id="IPR036930">
    <property type="entry name" value="WGR_dom_sf"/>
</dbReference>
<accession>A0A841HZX1</accession>
<organism evidence="2 3">
    <name type="scientific">Deinobacterium chartae</name>
    <dbReference type="NCBI Taxonomy" id="521158"/>
    <lineage>
        <taxon>Bacteria</taxon>
        <taxon>Thermotogati</taxon>
        <taxon>Deinococcota</taxon>
        <taxon>Deinococci</taxon>
        <taxon>Deinococcales</taxon>
        <taxon>Deinococcaceae</taxon>
        <taxon>Deinobacterium</taxon>
    </lineage>
</organism>
<name>A0A841HZX1_9DEIO</name>
<dbReference type="PROSITE" id="PS51977">
    <property type="entry name" value="WGR"/>
    <property type="match status" value="1"/>
</dbReference>
<dbReference type="SUPFAM" id="SSF50998">
    <property type="entry name" value="Quinoprotein alcohol dehydrogenase-like"/>
    <property type="match status" value="1"/>
</dbReference>
<gene>
    <name evidence="2" type="ORF">HNR42_002382</name>
</gene>
<evidence type="ECO:0000313" key="2">
    <source>
        <dbReference type="EMBL" id="MBB6098947.1"/>
    </source>
</evidence>
<proteinExistence type="predicted"/>
<evidence type="ECO:0000313" key="3">
    <source>
        <dbReference type="Proteomes" id="UP000569951"/>
    </source>
</evidence>
<dbReference type="InterPro" id="IPR049809">
    <property type="entry name" value="YehF/YfeS-like_WGR"/>
</dbReference>
<dbReference type="SUPFAM" id="SSF142921">
    <property type="entry name" value="WGR domain-like"/>
    <property type="match status" value="1"/>
</dbReference>
<dbReference type="InterPro" id="IPR015943">
    <property type="entry name" value="WD40/YVTN_repeat-like_dom_sf"/>
</dbReference>
<dbReference type="PANTHER" id="PTHR30634:SF13">
    <property type="entry name" value="PROTEIN YEHF"/>
    <property type="match status" value="1"/>
</dbReference>
<keyword evidence="3" id="KW-1185">Reference proteome</keyword>
<dbReference type="Proteomes" id="UP000569951">
    <property type="component" value="Unassembled WGS sequence"/>
</dbReference>
<dbReference type="Gene3D" id="2.130.10.10">
    <property type="entry name" value="YVTN repeat-like/Quinoprotein amine dehydrogenase"/>
    <property type="match status" value="2"/>
</dbReference>
<dbReference type="Gene3D" id="2.20.140.10">
    <property type="entry name" value="WGR domain"/>
    <property type="match status" value="1"/>
</dbReference>